<sequence length="112" mass="12250">MDKSSSKLALLVVLMVIASGLELCAEARNIAVIEPDCIYDPECANFCCANQKVEAHHTIPPPLSPMADRSLGRLPEADVEDDSEDIVALLLLDPILIWLANVRHYRFASSCS</sequence>
<protein>
    <submittedName>
        <fullName evidence="2">Uncharacterized protein</fullName>
    </submittedName>
</protein>
<keyword evidence="1" id="KW-0732">Signal</keyword>
<name>A0AAD4YXY7_PRUDU</name>
<proteinExistence type="predicted"/>
<feature type="chain" id="PRO_5042166973" evidence="1">
    <location>
        <begin position="21"/>
        <end position="112"/>
    </location>
</feature>
<evidence type="ECO:0000313" key="2">
    <source>
        <dbReference type="EMBL" id="KAI5326512.1"/>
    </source>
</evidence>
<comment type="caution">
    <text evidence="2">The sequence shown here is derived from an EMBL/GenBank/DDBJ whole genome shotgun (WGS) entry which is preliminary data.</text>
</comment>
<feature type="signal peptide" evidence="1">
    <location>
        <begin position="1"/>
        <end position="20"/>
    </location>
</feature>
<evidence type="ECO:0000313" key="3">
    <source>
        <dbReference type="Proteomes" id="UP001054821"/>
    </source>
</evidence>
<reference evidence="2 3" key="1">
    <citation type="journal article" date="2022" name="G3 (Bethesda)">
        <title>Whole-genome sequence and methylome profiling of the almond [Prunus dulcis (Mill.) D.A. Webb] cultivar 'Nonpareil'.</title>
        <authorList>
            <person name="D'Amico-Willman K.M."/>
            <person name="Ouma W.Z."/>
            <person name="Meulia T."/>
            <person name="Sideli G.M."/>
            <person name="Gradziel T.M."/>
            <person name="Fresnedo-Ramirez J."/>
        </authorList>
    </citation>
    <scope>NUCLEOTIDE SEQUENCE [LARGE SCALE GENOMIC DNA]</scope>
    <source>
        <strain evidence="2">Clone GOH B32 T37-40</strain>
    </source>
</reference>
<gene>
    <name evidence="2" type="ORF">L3X38_035586</name>
</gene>
<dbReference type="AlphaFoldDB" id="A0AAD4YXY7"/>
<organism evidence="2 3">
    <name type="scientific">Prunus dulcis</name>
    <name type="common">Almond</name>
    <name type="synonym">Amygdalus dulcis</name>
    <dbReference type="NCBI Taxonomy" id="3755"/>
    <lineage>
        <taxon>Eukaryota</taxon>
        <taxon>Viridiplantae</taxon>
        <taxon>Streptophyta</taxon>
        <taxon>Embryophyta</taxon>
        <taxon>Tracheophyta</taxon>
        <taxon>Spermatophyta</taxon>
        <taxon>Magnoliopsida</taxon>
        <taxon>eudicotyledons</taxon>
        <taxon>Gunneridae</taxon>
        <taxon>Pentapetalae</taxon>
        <taxon>rosids</taxon>
        <taxon>fabids</taxon>
        <taxon>Rosales</taxon>
        <taxon>Rosaceae</taxon>
        <taxon>Amygdaloideae</taxon>
        <taxon>Amygdaleae</taxon>
        <taxon>Prunus</taxon>
    </lineage>
</organism>
<accession>A0AAD4YXY7</accession>
<keyword evidence="3" id="KW-1185">Reference proteome</keyword>
<evidence type="ECO:0000256" key="1">
    <source>
        <dbReference type="SAM" id="SignalP"/>
    </source>
</evidence>
<dbReference type="EMBL" id="JAJFAZ020000006">
    <property type="protein sequence ID" value="KAI5326512.1"/>
    <property type="molecule type" value="Genomic_DNA"/>
</dbReference>
<dbReference type="Proteomes" id="UP001054821">
    <property type="component" value="Chromosome 6"/>
</dbReference>